<protein>
    <submittedName>
        <fullName evidence="7">Transcriptional regulator MerR family</fullName>
    </submittedName>
</protein>
<evidence type="ECO:0000256" key="3">
    <source>
        <dbReference type="ARBA" id="ARBA00023125"/>
    </source>
</evidence>
<dbReference type="InterPro" id="IPR009061">
    <property type="entry name" value="DNA-bd_dom_put_sf"/>
</dbReference>
<feature type="domain" description="HTH merR-type" evidence="6">
    <location>
        <begin position="101"/>
        <end position="160"/>
    </location>
</feature>
<dbReference type="Pfam" id="PF13411">
    <property type="entry name" value="MerR_1"/>
    <property type="match status" value="1"/>
</dbReference>
<dbReference type="Gene3D" id="1.10.1660.10">
    <property type="match status" value="1"/>
</dbReference>
<evidence type="ECO:0000259" key="6">
    <source>
        <dbReference type="PROSITE" id="PS50937"/>
    </source>
</evidence>
<dbReference type="CDD" id="cd00592">
    <property type="entry name" value="HTH_MerR-like"/>
    <property type="match status" value="1"/>
</dbReference>
<dbReference type="AlphaFoldDB" id="H6LBP9"/>
<name>H6LBP9_ACEWD</name>
<dbReference type="Proteomes" id="UP000007177">
    <property type="component" value="Chromosome"/>
</dbReference>
<keyword evidence="5" id="KW-0175">Coiled coil</keyword>
<evidence type="ECO:0000256" key="1">
    <source>
        <dbReference type="ARBA" id="ARBA00022491"/>
    </source>
</evidence>
<dbReference type="KEGG" id="awo:Awo_c34460"/>
<dbReference type="GO" id="GO:0003677">
    <property type="term" value="F:DNA binding"/>
    <property type="evidence" value="ECO:0007669"/>
    <property type="project" value="UniProtKB-KW"/>
</dbReference>
<reference evidence="8" key="1">
    <citation type="submission" date="2011-07" db="EMBL/GenBank/DDBJ databases">
        <title>Complete genome sequence of Acetobacterium woodii.</title>
        <authorList>
            <person name="Poehlein A."/>
            <person name="Schmidt S."/>
            <person name="Kaster A.-K."/>
            <person name="Goenrich M."/>
            <person name="Vollmers J."/>
            <person name="Thuermer A."/>
            <person name="Gottschalk G."/>
            <person name="Thauer R.K."/>
            <person name="Daniel R."/>
            <person name="Mueller V."/>
        </authorList>
    </citation>
    <scope>NUCLEOTIDE SEQUENCE [LARGE SCALE GENOMIC DNA]</scope>
    <source>
        <strain evidence="8">ATCC 29683 / DSM 1030 / JCM 2381 / KCTC 1655 / WB1</strain>
    </source>
</reference>
<dbReference type="eggNOG" id="COG0789">
    <property type="taxonomic scope" value="Bacteria"/>
</dbReference>
<proteinExistence type="predicted"/>
<keyword evidence="8" id="KW-1185">Reference proteome</keyword>
<evidence type="ECO:0000256" key="2">
    <source>
        <dbReference type="ARBA" id="ARBA00023015"/>
    </source>
</evidence>
<evidence type="ECO:0000256" key="4">
    <source>
        <dbReference type="ARBA" id="ARBA00023163"/>
    </source>
</evidence>
<dbReference type="EMBL" id="CP002987">
    <property type="protein sequence ID" value="AFA50172.1"/>
    <property type="molecule type" value="Genomic_DNA"/>
</dbReference>
<organism evidence="7 8">
    <name type="scientific">Acetobacterium woodii (strain ATCC 29683 / DSM 1030 / JCM 2381 / KCTC 1655 / WB1)</name>
    <dbReference type="NCBI Taxonomy" id="931626"/>
    <lineage>
        <taxon>Bacteria</taxon>
        <taxon>Bacillati</taxon>
        <taxon>Bacillota</taxon>
        <taxon>Clostridia</taxon>
        <taxon>Eubacteriales</taxon>
        <taxon>Eubacteriaceae</taxon>
        <taxon>Acetobacterium</taxon>
    </lineage>
</organism>
<feature type="coiled-coil region" evidence="5">
    <location>
        <begin position="174"/>
        <end position="201"/>
    </location>
</feature>
<dbReference type="PROSITE" id="PS50937">
    <property type="entry name" value="HTH_MERR_2"/>
    <property type="match status" value="1"/>
</dbReference>
<dbReference type="GO" id="GO:0003700">
    <property type="term" value="F:DNA-binding transcription factor activity"/>
    <property type="evidence" value="ECO:0007669"/>
    <property type="project" value="InterPro"/>
</dbReference>
<dbReference type="STRING" id="931626.Awo_c34460"/>
<dbReference type="InterPro" id="IPR047057">
    <property type="entry name" value="MerR_fam"/>
</dbReference>
<reference evidence="7 8" key="2">
    <citation type="journal article" date="2012" name="PLoS ONE">
        <title>An ancient pathway combining carbon dioxide fixation with the generation and utilization of a sodium ion gradient for ATP synthesis.</title>
        <authorList>
            <person name="Poehlein A."/>
            <person name="Schmidt S."/>
            <person name="Kaster A.K."/>
            <person name="Goenrich M."/>
            <person name="Vollmers J."/>
            <person name="Thurmer A."/>
            <person name="Bertsch J."/>
            <person name="Schuchmann K."/>
            <person name="Voigt B."/>
            <person name="Hecker M."/>
            <person name="Daniel R."/>
            <person name="Thauer R.K."/>
            <person name="Gottschalk G."/>
            <person name="Muller V."/>
        </authorList>
    </citation>
    <scope>NUCLEOTIDE SEQUENCE [LARGE SCALE GENOMIC DNA]</scope>
    <source>
        <strain evidence="8">ATCC 29683 / DSM 1030 / JCM 2381 / KCTC 1655 / WB1</strain>
    </source>
</reference>
<dbReference type="SMART" id="SM00422">
    <property type="entry name" value="HTH_MERR"/>
    <property type="match status" value="1"/>
</dbReference>
<evidence type="ECO:0000256" key="5">
    <source>
        <dbReference type="SAM" id="Coils"/>
    </source>
</evidence>
<keyword evidence="2" id="KW-0805">Transcription regulation</keyword>
<dbReference type="InterPro" id="IPR000551">
    <property type="entry name" value="MerR-type_HTH_dom"/>
</dbReference>
<keyword evidence="3" id="KW-0238">DNA-binding</keyword>
<evidence type="ECO:0000313" key="8">
    <source>
        <dbReference type="Proteomes" id="UP000007177"/>
    </source>
</evidence>
<gene>
    <name evidence="7" type="ordered locus">Awo_c34460</name>
</gene>
<keyword evidence="4" id="KW-0804">Transcription</keyword>
<dbReference type="HOGENOM" id="CLU_823183_0_0_9"/>
<dbReference type="SUPFAM" id="SSF46955">
    <property type="entry name" value="Putative DNA-binding domain"/>
    <property type="match status" value="1"/>
</dbReference>
<accession>H6LBP9</accession>
<dbReference type="PANTHER" id="PTHR30204">
    <property type="entry name" value="REDOX-CYCLING DRUG-SENSING TRANSCRIPTIONAL ACTIVATOR SOXR"/>
    <property type="match status" value="1"/>
</dbReference>
<sequence length="352" mass="41244">MLMEGRKMDYLTATELSKKWGVSNRMIAYYCKTKKLNGAIKKGKTWLIPVNTKKPADKRCSKDKIVIKDNQDLQGEFPKINRRDIDNYATVYRANDLYKNLGLTRETLRYYEEIGLITPGRNSSNQYREFTFADISHLLSIDFYKKRGFTLLEIKELIQSDKQSDNLHYLNRKIVDLQKAIQEQQLMIKQLNDTKQFYEDAINSKRKFSVKEMPLYLVLESFDAVSSLNEYQNSVLKYLNLQQDDILSNLVRAVTFDSSGYKGSGMCIVKQPATEREQPPGKVYLESGKCLHTVLEADNRDDSIMEEMFFSCHEWAKNHHVEFKGVVYIFIRFMALSKQTERNFYEVWLPLK</sequence>
<dbReference type="PANTHER" id="PTHR30204:SF69">
    <property type="entry name" value="MERR-FAMILY TRANSCRIPTIONAL REGULATOR"/>
    <property type="match status" value="1"/>
</dbReference>
<evidence type="ECO:0000313" key="7">
    <source>
        <dbReference type="EMBL" id="AFA50172.1"/>
    </source>
</evidence>
<keyword evidence="1" id="KW-0678">Repressor</keyword>